<dbReference type="SUPFAM" id="SSF56399">
    <property type="entry name" value="ADP-ribosylation"/>
    <property type="match status" value="1"/>
</dbReference>
<name>A0ABR7TMU6_9BACT</name>
<evidence type="ECO:0000313" key="2">
    <source>
        <dbReference type="Proteomes" id="UP000659124"/>
    </source>
</evidence>
<keyword evidence="2" id="KW-1185">Reference proteome</keyword>
<proteinExistence type="predicted"/>
<dbReference type="Proteomes" id="UP000659124">
    <property type="component" value="Unassembled WGS sequence"/>
</dbReference>
<reference evidence="1 2" key="1">
    <citation type="submission" date="2020-09" db="EMBL/GenBank/DDBJ databases">
        <title>Genome sequences of type strains of Chitinophaga qingshengii and Chitinophaga varians.</title>
        <authorList>
            <person name="Kittiwongwattana C."/>
        </authorList>
    </citation>
    <scope>NUCLEOTIDE SEQUENCE [LARGE SCALE GENOMIC DNA]</scope>
    <source>
        <strain evidence="1 2">JCM 30026</strain>
    </source>
</reference>
<dbReference type="EMBL" id="JACVFC010000002">
    <property type="protein sequence ID" value="MBC9931804.1"/>
    <property type="molecule type" value="Genomic_DNA"/>
</dbReference>
<gene>
    <name evidence="1" type="ORF">ICL07_15570</name>
</gene>
<protein>
    <submittedName>
        <fullName evidence="1">Uncharacterized protein</fullName>
    </submittedName>
</protein>
<comment type="caution">
    <text evidence="1">The sequence shown here is derived from an EMBL/GenBank/DDBJ whole genome shotgun (WGS) entry which is preliminary data.</text>
</comment>
<dbReference type="RefSeq" id="WP_188088955.1">
    <property type="nucleotide sequence ID" value="NZ_JACVFC010000002.1"/>
</dbReference>
<sequence length="169" mass="19255">MMKKSENAYDWLGAGYYFWQSNYKRALDFAQHPPGKRRYDAPAVLGAVVSLHNCLDLSDNNYIDLVRLSYQNLKRMCEEDGTELPENKNVPGSNDRVLRELDCRVVENVHEMIAAMEGPPFDSVRGVFTEGGLLYDGAGFYEKTHIQICIRNPNCIKGFFLPRGEASWP</sequence>
<evidence type="ECO:0000313" key="1">
    <source>
        <dbReference type="EMBL" id="MBC9931804.1"/>
    </source>
</evidence>
<organism evidence="1 2">
    <name type="scientific">Chitinophaga qingshengii</name>
    <dbReference type="NCBI Taxonomy" id="1569794"/>
    <lineage>
        <taxon>Bacteria</taxon>
        <taxon>Pseudomonadati</taxon>
        <taxon>Bacteroidota</taxon>
        <taxon>Chitinophagia</taxon>
        <taxon>Chitinophagales</taxon>
        <taxon>Chitinophagaceae</taxon>
        <taxon>Chitinophaga</taxon>
    </lineage>
</organism>
<accession>A0ABR7TMU6</accession>